<reference evidence="6" key="1">
    <citation type="journal article" date="2020" name="Stud. Mycol.">
        <title>101 Dothideomycetes genomes: a test case for predicting lifestyles and emergence of pathogens.</title>
        <authorList>
            <person name="Haridas S."/>
            <person name="Albert R."/>
            <person name="Binder M."/>
            <person name="Bloem J."/>
            <person name="Labutti K."/>
            <person name="Salamov A."/>
            <person name="Andreopoulos B."/>
            <person name="Baker S."/>
            <person name="Barry K."/>
            <person name="Bills G."/>
            <person name="Bluhm B."/>
            <person name="Cannon C."/>
            <person name="Castanera R."/>
            <person name="Culley D."/>
            <person name="Daum C."/>
            <person name="Ezra D."/>
            <person name="Gonzalez J."/>
            <person name="Henrissat B."/>
            <person name="Kuo A."/>
            <person name="Liang C."/>
            <person name="Lipzen A."/>
            <person name="Lutzoni F."/>
            <person name="Magnuson J."/>
            <person name="Mondo S."/>
            <person name="Nolan M."/>
            <person name="Ohm R."/>
            <person name="Pangilinan J."/>
            <person name="Park H.-J."/>
            <person name="Ramirez L."/>
            <person name="Alfaro M."/>
            <person name="Sun H."/>
            <person name="Tritt A."/>
            <person name="Yoshinaga Y."/>
            <person name="Zwiers L.-H."/>
            <person name="Turgeon B."/>
            <person name="Goodwin S."/>
            <person name="Spatafora J."/>
            <person name="Crous P."/>
            <person name="Grigoriev I."/>
        </authorList>
    </citation>
    <scope>NUCLEOTIDE SEQUENCE</scope>
    <source>
        <strain evidence="6">CBS 175.79</strain>
    </source>
</reference>
<protein>
    <recommendedName>
        <fullName evidence="5">MYND-type domain-containing protein</fullName>
    </recommendedName>
</protein>
<dbReference type="PROSITE" id="PS50865">
    <property type="entry name" value="ZF_MYND_2"/>
    <property type="match status" value="1"/>
</dbReference>
<proteinExistence type="predicted"/>
<evidence type="ECO:0000313" key="7">
    <source>
        <dbReference type="Proteomes" id="UP000799778"/>
    </source>
</evidence>
<name>A0A6A5XRN3_9PLEO</name>
<keyword evidence="3" id="KW-0862">Zinc</keyword>
<evidence type="ECO:0000259" key="5">
    <source>
        <dbReference type="PROSITE" id="PS50865"/>
    </source>
</evidence>
<keyword evidence="2 4" id="KW-0863">Zinc-finger</keyword>
<sequence length="450" mass="50181">MSIQHYGCEICSHAASTRCRGCLSSRYCSESCQKAGWTKHKLVCKTYKDFSDDKRPGPAFHRGILFPEDDKHPRFVWLEFERRDFLDRAVDMIKTNLIGSDAVGAQFKSIGITDAPRAPTLTRSSQLYSIVLERRDAISIDGRQINVSINNLFEKRHIQRDRCSEWRGPVVAFGMSVNKNDESLFEACDLHTVDLRLAGNAVFKGEFPTTTLDLQLETLVSRFLVKSRSTQADTVLGVRINCEGDASSNRREPLELVTIPRDHSIFQVTVSPALSEQLGFPLLMKALPCDWDPKMAVLTSCPYMEGDMPGACNDTVCDLYMLVDPTAPKHCASGSCLRSNILKSVQTFTSSGELKGTGSVLVVRQDRKDLSVQHVEAMHGFANLRLAPALLPQIDALKEGQAVDKDAVSQVVTKERFQEFFEQWDDAHPCSCHQFGHPSPYEVDGAGEED</sequence>
<dbReference type="Pfam" id="PF01753">
    <property type="entry name" value="zf-MYND"/>
    <property type="match status" value="1"/>
</dbReference>
<feature type="domain" description="MYND-type" evidence="5">
    <location>
        <begin position="8"/>
        <end position="44"/>
    </location>
</feature>
<gene>
    <name evidence="6" type="ORF">BU24DRAFT_480309</name>
</gene>
<organism evidence="6 7">
    <name type="scientific">Aaosphaeria arxii CBS 175.79</name>
    <dbReference type="NCBI Taxonomy" id="1450172"/>
    <lineage>
        <taxon>Eukaryota</taxon>
        <taxon>Fungi</taxon>
        <taxon>Dikarya</taxon>
        <taxon>Ascomycota</taxon>
        <taxon>Pezizomycotina</taxon>
        <taxon>Dothideomycetes</taxon>
        <taxon>Pleosporomycetidae</taxon>
        <taxon>Pleosporales</taxon>
        <taxon>Pleosporales incertae sedis</taxon>
        <taxon>Aaosphaeria</taxon>
    </lineage>
</organism>
<evidence type="ECO:0000256" key="3">
    <source>
        <dbReference type="ARBA" id="ARBA00022833"/>
    </source>
</evidence>
<evidence type="ECO:0000313" key="6">
    <source>
        <dbReference type="EMBL" id="KAF2015556.1"/>
    </source>
</evidence>
<dbReference type="Gene3D" id="6.10.140.2220">
    <property type="match status" value="1"/>
</dbReference>
<evidence type="ECO:0000256" key="1">
    <source>
        <dbReference type="ARBA" id="ARBA00022723"/>
    </source>
</evidence>
<dbReference type="AlphaFoldDB" id="A0A6A5XRN3"/>
<keyword evidence="1" id="KW-0479">Metal-binding</keyword>
<dbReference type="RefSeq" id="XP_033383895.1">
    <property type="nucleotide sequence ID" value="XM_033533120.1"/>
</dbReference>
<evidence type="ECO:0000256" key="4">
    <source>
        <dbReference type="PROSITE-ProRule" id="PRU00134"/>
    </source>
</evidence>
<dbReference type="GeneID" id="54290517"/>
<dbReference type="SUPFAM" id="SSF144232">
    <property type="entry name" value="HIT/MYND zinc finger-like"/>
    <property type="match status" value="1"/>
</dbReference>
<keyword evidence="7" id="KW-1185">Reference proteome</keyword>
<dbReference type="OrthoDB" id="437457at2759"/>
<evidence type="ECO:0000256" key="2">
    <source>
        <dbReference type="ARBA" id="ARBA00022771"/>
    </source>
</evidence>
<dbReference type="GO" id="GO:0008270">
    <property type="term" value="F:zinc ion binding"/>
    <property type="evidence" value="ECO:0007669"/>
    <property type="project" value="UniProtKB-KW"/>
</dbReference>
<dbReference type="EMBL" id="ML978069">
    <property type="protein sequence ID" value="KAF2015556.1"/>
    <property type="molecule type" value="Genomic_DNA"/>
</dbReference>
<dbReference type="InterPro" id="IPR002893">
    <property type="entry name" value="Znf_MYND"/>
</dbReference>
<accession>A0A6A5XRN3</accession>
<dbReference type="Proteomes" id="UP000799778">
    <property type="component" value="Unassembled WGS sequence"/>
</dbReference>